<dbReference type="EnsemblMetazoa" id="XM_050645781.1">
    <property type="protein sequence ID" value="XP_050501738.1"/>
    <property type="gene ID" value="LOC114330328"/>
</dbReference>
<feature type="transmembrane region" description="Helical" evidence="7">
    <location>
        <begin position="366"/>
        <end position="390"/>
    </location>
</feature>
<organism evidence="9 10">
    <name type="scientific">Diabrotica virgifera virgifera</name>
    <name type="common">western corn rootworm</name>
    <dbReference type="NCBI Taxonomy" id="50390"/>
    <lineage>
        <taxon>Eukaryota</taxon>
        <taxon>Metazoa</taxon>
        <taxon>Ecdysozoa</taxon>
        <taxon>Arthropoda</taxon>
        <taxon>Hexapoda</taxon>
        <taxon>Insecta</taxon>
        <taxon>Pterygota</taxon>
        <taxon>Neoptera</taxon>
        <taxon>Endopterygota</taxon>
        <taxon>Coleoptera</taxon>
        <taxon>Polyphaga</taxon>
        <taxon>Cucujiformia</taxon>
        <taxon>Chrysomeloidea</taxon>
        <taxon>Chrysomelidae</taxon>
        <taxon>Galerucinae</taxon>
        <taxon>Diabroticina</taxon>
        <taxon>Diabroticites</taxon>
        <taxon>Diabrotica</taxon>
    </lineage>
</organism>
<evidence type="ECO:0000256" key="3">
    <source>
        <dbReference type="ARBA" id="ARBA00022692"/>
    </source>
</evidence>
<feature type="transmembrane region" description="Helical" evidence="7">
    <location>
        <begin position="509"/>
        <end position="526"/>
    </location>
</feature>
<feature type="transmembrane region" description="Helical" evidence="7">
    <location>
        <begin position="20"/>
        <end position="41"/>
    </location>
</feature>
<evidence type="ECO:0000256" key="5">
    <source>
        <dbReference type="ARBA" id="ARBA00023136"/>
    </source>
</evidence>
<feature type="domain" description="Citrate transporter-like" evidence="8">
    <location>
        <begin position="207"/>
        <end position="636"/>
    </location>
</feature>
<feature type="transmembrane region" description="Helical" evidence="7">
    <location>
        <begin position="287"/>
        <end position="315"/>
    </location>
</feature>
<dbReference type="Pfam" id="PF03600">
    <property type="entry name" value="CitMHS"/>
    <property type="match status" value="1"/>
</dbReference>
<evidence type="ECO:0000313" key="9">
    <source>
        <dbReference type="EnsemblMetazoa" id="XP_050501738.1"/>
    </source>
</evidence>
<dbReference type="PANTHER" id="PTHR43568:SF1">
    <property type="entry name" value="P PROTEIN"/>
    <property type="match status" value="1"/>
</dbReference>
<feature type="transmembrane region" description="Helical" evidence="7">
    <location>
        <begin position="195"/>
        <end position="212"/>
    </location>
</feature>
<keyword evidence="2" id="KW-0813">Transport</keyword>
<proteinExistence type="predicted"/>
<keyword evidence="4 7" id="KW-1133">Transmembrane helix</keyword>
<evidence type="ECO:0000256" key="4">
    <source>
        <dbReference type="ARBA" id="ARBA00022989"/>
    </source>
</evidence>
<evidence type="ECO:0000256" key="1">
    <source>
        <dbReference type="ARBA" id="ARBA00004141"/>
    </source>
</evidence>
<protein>
    <recommendedName>
        <fullName evidence="8">Citrate transporter-like domain-containing protein</fullName>
    </recommendedName>
</protein>
<dbReference type="GeneID" id="114330328"/>
<accession>A0ABM5JUX2</accession>
<sequence>MEKESSLSELLSTVKTDIRTYLNVLKICILVVAWILCSYALTSSPEKDKESFRLNIPEHEAYSFILREHPKDNTIKVMLKGRILPPYYANLTSLHMKVWVQIMVVKHVPTSIEKTNNSDAIVLRNISEVWRLPLASHEFIKQIPKMEYTQVFHVMPYQLKNFTYYVLRLQFATNLRSNLKVSMKYNLQPTNPKDGILYAALILAGLYFMIIFDIIHRTMASVLASTVSIATLAALDQRPSIAELVSWIDMETLILLFSMMTMVSIFSETGVFDYTAVLAFNKTGGKLWPLINVLCILAAVSSCFLDTVTTALLITPITIRICEVIKVNPIQILIYTLIFANIGGAITPIGDPPNVIIASNPDVMKAGITFGVFTLHTGIGACIILFIIYLQIRIMYRDIKHYQYDEPEEIKDLKREIAVWERTAASVSSYSKDENIVKESLLKQMAQLQNKLKDTVNQCKTASTHVIRVENLKKQYPIKNKSLLIKSGITLALVICLFFFNSIPAFRTLGLGWTALLGVILLLILYDSKDLDAIFARVEWSTLLFFASLFILMEALSRLGLIDYIGKQTQYVITSVGPDSRLATAIVLILWVSAVASAFVDNLPLTTMMIRIAIDLSHNEELHLPLPPLIWALSFGSCLGGNGSLFGSSSNIICAGVAEQHGYRFSFLHFTKVGLPVMITSTIIITMYLLVCHVILGWQ</sequence>
<dbReference type="RefSeq" id="XP_050501738.1">
    <property type="nucleotide sequence ID" value="XM_050645781.1"/>
</dbReference>
<feature type="transmembrane region" description="Helical" evidence="7">
    <location>
        <begin position="582"/>
        <end position="600"/>
    </location>
</feature>
<dbReference type="CDD" id="cd01116">
    <property type="entry name" value="P_permease"/>
    <property type="match status" value="1"/>
</dbReference>
<feature type="transmembrane region" description="Helical" evidence="7">
    <location>
        <begin position="327"/>
        <end position="346"/>
    </location>
</feature>
<dbReference type="PANTHER" id="PTHR43568">
    <property type="entry name" value="P PROTEIN"/>
    <property type="match status" value="1"/>
</dbReference>
<feature type="transmembrane region" description="Helical" evidence="7">
    <location>
        <begin position="247"/>
        <end position="267"/>
    </location>
</feature>
<dbReference type="InterPro" id="IPR004680">
    <property type="entry name" value="Cit_transptr-like_dom"/>
</dbReference>
<keyword evidence="6" id="KW-0175">Coiled coil</keyword>
<evidence type="ECO:0000259" key="8">
    <source>
        <dbReference type="Pfam" id="PF03600"/>
    </source>
</evidence>
<reference evidence="9" key="1">
    <citation type="submission" date="2025-05" db="UniProtKB">
        <authorList>
            <consortium name="EnsemblMetazoa"/>
        </authorList>
    </citation>
    <scope>IDENTIFICATION</scope>
</reference>
<keyword evidence="3 7" id="KW-0812">Transmembrane</keyword>
<dbReference type="InterPro" id="IPR051475">
    <property type="entry name" value="Diverse_Ion_Transporter"/>
</dbReference>
<evidence type="ECO:0000256" key="2">
    <source>
        <dbReference type="ARBA" id="ARBA00022448"/>
    </source>
</evidence>
<evidence type="ECO:0000313" key="10">
    <source>
        <dbReference type="Proteomes" id="UP001652700"/>
    </source>
</evidence>
<keyword evidence="10" id="KW-1185">Reference proteome</keyword>
<feature type="transmembrane region" description="Helical" evidence="7">
    <location>
        <begin position="538"/>
        <end position="562"/>
    </location>
</feature>
<feature type="coiled-coil region" evidence="6">
    <location>
        <begin position="431"/>
        <end position="458"/>
    </location>
</feature>
<evidence type="ECO:0000256" key="7">
    <source>
        <dbReference type="SAM" id="Phobius"/>
    </source>
</evidence>
<evidence type="ECO:0000256" key="6">
    <source>
        <dbReference type="SAM" id="Coils"/>
    </source>
</evidence>
<feature type="transmembrane region" description="Helical" evidence="7">
    <location>
        <begin position="673"/>
        <end position="696"/>
    </location>
</feature>
<keyword evidence="5 7" id="KW-0472">Membrane</keyword>
<dbReference type="Proteomes" id="UP001652700">
    <property type="component" value="Unplaced"/>
</dbReference>
<name>A0ABM5JUX2_DIAVI</name>
<comment type="subcellular location">
    <subcellularLocation>
        <location evidence="1">Membrane</location>
        <topology evidence="1">Multi-pass membrane protein</topology>
    </subcellularLocation>
</comment>
<feature type="transmembrane region" description="Helical" evidence="7">
    <location>
        <begin position="483"/>
        <end position="503"/>
    </location>
</feature>